<proteinExistence type="predicted"/>
<comment type="caution">
    <text evidence="2">The sequence shown here is derived from an EMBL/GenBank/DDBJ whole genome shotgun (WGS) entry which is preliminary data.</text>
</comment>
<dbReference type="EMBL" id="PTIX01000001">
    <property type="protein sequence ID" value="PPK71165.1"/>
    <property type="molecule type" value="Genomic_DNA"/>
</dbReference>
<dbReference type="InterPro" id="IPR013496">
    <property type="entry name" value="CHP02680"/>
</dbReference>
<evidence type="ECO:0000313" key="2">
    <source>
        <dbReference type="EMBL" id="PPK71165.1"/>
    </source>
</evidence>
<feature type="region of interest" description="Disordered" evidence="1">
    <location>
        <begin position="356"/>
        <end position="395"/>
    </location>
</feature>
<dbReference type="OrthoDB" id="8527901at2"/>
<dbReference type="Pfam" id="PF13558">
    <property type="entry name" value="SbcC_Walker_B"/>
    <property type="match status" value="1"/>
</dbReference>
<sequence>MTVTELPTAVAWPDESDETRWHPVRAGILNVWRYYDEVFEFHRGRLLLRGPNGTGKSKALELLLPFLFDANLRANRLSTFGTSERTMHWNLMGEGARGTTRVGYVWLEFGRDGAWFTCGARLQASKHTTQVHADYFTTDRRVGTDLDLTTSSGQPLTRQALTGALGERGTLHGNAGDYRAAVRAALFGGISAQRYDSLITALLQLRMPKLSQHLDPGMLSKLLSAALPPLGESEISELAEGFERLDRQREQLVRLDEQVTAAGELAARQRTYARRVLRAAAADLVAATAEVDRLSRQASASEEAYARIEAARAAAESEVELLSERVLTADGAIDGIRDSQEYKRGRELDQLRDRVDGAARQAARERQVAERARRSAELDADAAERARQGAGAQRAEADRLLVEARQAAARASMSGTHAELADALDRKPKPLLRAAVKNRFARIDAVRAALAGHGRAVDRRLMHERQLDEARTALTGASRVERERRDEHGEQAAVLAERLVGWARDCRELRFADPEQLADAVESESAVLRLVIEAAAAVSREITRAAAVAESERDTLLSTKDELAAEVERLARERDLPPAPPSTRTADRAGRVGAPLWRLVRFADDTDPATHGPIEAALQAAGLLDAWVGADGEVEGHDTFAEPSSLPPAPGRSLADVLVPESDGAVPAEAVRRLLEVIALDAVHIAAISSGGAWRLGPLTGSWHKPRAEHIGAHARELARQRRIAELTAELAEVDAELVATASRLSELDTRTAVLDAEREARPAHDAVDECARRLRQAESLTRARDDAVARAVVATRDAEGEVAEALRHLAALAAEHGLPTEGDALGRVAELVERFRDLAEVWVDNHDAARVRETTAAERAEVAERSAADAAEREGVAVEAEQAHQRLSATHEAARESVDAPYRELLDRLARLRADRDGWRVEERAATTRIQALAGELGELRQRRADDSRARDEAGAARTARAQRFRELCAGTFPEDAGAPVEFREALGTTAAVRPAVDAARGLAAHWPTVPHEPRNVASSLHQLTETLHACRARLGDRADLEVETGDEVAVFTAVVDGARIGAAELSALLEREAVSARENITEHERDLFDRTLTGDTRRHLADRIRQANDLVDAMNARLELVRTASNVAVRLVWDVATDQPPGTRAARDLLLKNPVSLSDEDREALHRFFREQVELARRNDSAASWEQQLAEVFDYTRWHQFVVKLDRANGAGWQVLTKRLHGALSGGEKAIALHLPLFAAVAAHYQAVPEAPRVILLDEVFVGVDTVNRGQVFGLLAALDLDLVLTSDHEWCQYRELDGIAIHQLITATDGDDAVTTARFTWDGHQRTASPD</sequence>
<feature type="compositionally biased region" description="Basic and acidic residues" evidence="1">
    <location>
        <begin position="356"/>
        <end position="387"/>
    </location>
</feature>
<reference evidence="2 3" key="1">
    <citation type="submission" date="2018-02" db="EMBL/GenBank/DDBJ databases">
        <title>Genomic Encyclopedia of Archaeal and Bacterial Type Strains, Phase II (KMG-II): from individual species to whole genera.</title>
        <authorList>
            <person name="Goeker M."/>
        </authorList>
    </citation>
    <scope>NUCLEOTIDE SEQUENCE [LARGE SCALE GENOMIC DNA]</scope>
    <source>
        <strain evidence="2 3">YU 961-1</strain>
    </source>
</reference>
<keyword evidence="3" id="KW-1185">Reference proteome</keyword>
<evidence type="ECO:0000256" key="1">
    <source>
        <dbReference type="SAM" id="MobiDB-lite"/>
    </source>
</evidence>
<gene>
    <name evidence="2" type="ORF">CLV40_101354</name>
</gene>
<dbReference type="Gene3D" id="3.40.50.300">
    <property type="entry name" value="P-loop containing nucleotide triphosphate hydrolases"/>
    <property type="match status" value="2"/>
</dbReference>
<dbReference type="NCBIfam" id="TIGR02680">
    <property type="entry name" value="TIGR02680 family protein"/>
    <property type="match status" value="1"/>
</dbReference>
<name>A0A2S6H109_9PSEU</name>
<dbReference type="RefSeq" id="WP_104476172.1">
    <property type="nucleotide sequence ID" value="NZ_CP154825.1"/>
</dbReference>
<protein>
    <submittedName>
        <fullName evidence="2">Uncharacterized protein (TIGR02680 family)</fullName>
    </submittedName>
</protein>
<evidence type="ECO:0000313" key="3">
    <source>
        <dbReference type="Proteomes" id="UP000239203"/>
    </source>
</evidence>
<feature type="region of interest" description="Disordered" evidence="1">
    <location>
        <begin position="868"/>
        <end position="896"/>
    </location>
</feature>
<organism evidence="2 3">
    <name type="scientific">Actinokineospora auranticolor</name>
    <dbReference type="NCBI Taxonomy" id="155976"/>
    <lineage>
        <taxon>Bacteria</taxon>
        <taxon>Bacillati</taxon>
        <taxon>Actinomycetota</taxon>
        <taxon>Actinomycetes</taxon>
        <taxon>Pseudonocardiales</taxon>
        <taxon>Pseudonocardiaceae</taxon>
        <taxon>Actinokineospora</taxon>
    </lineage>
</organism>
<dbReference type="SUPFAM" id="SSF52540">
    <property type="entry name" value="P-loop containing nucleoside triphosphate hydrolases"/>
    <property type="match status" value="1"/>
</dbReference>
<feature type="compositionally biased region" description="Basic and acidic residues" evidence="1">
    <location>
        <begin position="868"/>
        <end position="885"/>
    </location>
</feature>
<dbReference type="Proteomes" id="UP000239203">
    <property type="component" value="Unassembled WGS sequence"/>
</dbReference>
<accession>A0A2S6H109</accession>
<dbReference type="InterPro" id="IPR027417">
    <property type="entry name" value="P-loop_NTPase"/>
</dbReference>